<keyword evidence="4" id="KW-1185">Reference proteome</keyword>
<dbReference type="OrthoDB" id="1895122at2759"/>
<protein>
    <recommendedName>
        <fullName evidence="2">MULE transposase domain-containing protein</fullName>
    </recommendedName>
</protein>
<evidence type="ECO:0000313" key="3">
    <source>
        <dbReference type="EMBL" id="GBG67077.1"/>
    </source>
</evidence>
<proteinExistence type="predicted"/>
<dbReference type="Pfam" id="PF10551">
    <property type="entry name" value="MULE"/>
    <property type="match status" value="1"/>
</dbReference>
<dbReference type="PANTHER" id="PTHR31973:SF187">
    <property type="entry name" value="MUTATOR TRANSPOSASE MUDRA PROTEIN"/>
    <property type="match status" value="1"/>
</dbReference>
<comment type="caution">
    <text evidence="3">The sequence shown here is derived from an EMBL/GenBank/DDBJ whole genome shotgun (WGS) entry which is preliminary data.</text>
</comment>
<dbReference type="Proteomes" id="UP000265515">
    <property type="component" value="Unassembled WGS sequence"/>
</dbReference>
<feature type="compositionally biased region" description="Polar residues" evidence="1">
    <location>
        <begin position="436"/>
        <end position="457"/>
    </location>
</feature>
<dbReference type="PANTHER" id="PTHR31973">
    <property type="entry name" value="POLYPROTEIN, PUTATIVE-RELATED"/>
    <property type="match status" value="1"/>
</dbReference>
<gene>
    <name evidence="3" type="ORF">CBR_g78858</name>
</gene>
<dbReference type="Gramene" id="GBG67077">
    <property type="protein sequence ID" value="GBG67077"/>
    <property type="gene ID" value="CBR_g78858"/>
</dbReference>
<dbReference type="InterPro" id="IPR018289">
    <property type="entry name" value="MULE_transposase_dom"/>
</dbReference>
<feature type="compositionally biased region" description="Basic residues" evidence="1">
    <location>
        <begin position="413"/>
        <end position="428"/>
    </location>
</feature>
<feature type="region of interest" description="Disordered" evidence="1">
    <location>
        <begin position="360"/>
        <end position="465"/>
    </location>
</feature>
<reference evidence="3 4" key="1">
    <citation type="journal article" date="2018" name="Cell">
        <title>The Chara Genome: Secondary Complexity and Implications for Plant Terrestrialization.</title>
        <authorList>
            <person name="Nishiyama T."/>
            <person name="Sakayama H."/>
            <person name="Vries J.D."/>
            <person name="Buschmann H."/>
            <person name="Saint-Marcoux D."/>
            <person name="Ullrich K.K."/>
            <person name="Haas F.B."/>
            <person name="Vanderstraeten L."/>
            <person name="Becker D."/>
            <person name="Lang D."/>
            <person name="Vosolsobe S."/>
            <person name="Rombauts S."/>
            <person name="Wilhelmsson P.K.I."/>
            <person name="Janitza P."/>
            <person name="Kern R."/>
            <person name="Heyl A."/>
            <person name="Rumpler F."/>
            <person name="Villalobos L.I.A.C."/>
            <person name="Clay J.M."/>
            <person name="Skokan R."/>
            <person name="Toyoda A."/>
            <person name="Suzuki Y."/>
            <person name="Kagoshima H."/>
            <person name="Schijlen E."/>
            <person name="Tajeshwar N."/>
            <person name="Catarino B."/>
            <person name="Hetherington A.J."/>
            <person name="Saltykova A."/>
            <person name="Bonnot C."/>
            <person name="Breuninger H."/>
            <person name="Symeonidi A."/>
            <person name="Radhakrishnan G.V."/>
            <person name="Van Nieuwerburgh F."/>
            <person name="Deforce D."/>
            <person name="Chang C."/>
            <person name="Karol K.G."/>
            <person name="Hedrich R."/>
            <person name="Ulvskov P."/>
            <person name="Glockner G."/>
            <person name="Delwiche C.F."/>
            <person name="Petrasek J."/>
            <person name="Van de Peer Y."/>
            <person name="Friml J."/>
            <person name="Beilby M."/>
            <person name="Dolan L."/>
            <person name="Kohara Y."/>
            <person name="Sugano S."/>
            <person name="Fujiyama A."/>
            <person name="Delaux P.-M."/>
            <person name="Quint M."/>
            <person name="TheiBen G."/>
            <person name="Hagemann M."/>
            <person name="Harholt J."/>
            <person name="Dunand C."/>
            <person name="Zachgo S."/>
            <person name="Langdale J."/>
            <person name="Maumus F."/>
            <person name="Straeten D.V.D."/>
            <person name="Gould S.B."/>
            <person name="Rensing S.A."/>
        </authorList>
    </citation>
    <scope>NUCLEOTIDE SEQUENCE [LARGE SCALE GENOMIC DNA]</scope>
    <source>
        <strain evidence="3 4">S276</strain>
    </source>
</reference>
<accession>A0A388KAM3</accession>
<dbReference type="OMA" id="HNMITIM"/>
<organism evidence="3 4">
    <name type="scientific">Chara braunii</name>
    <name type="common">Braun's stonewort</name>
    <dbReference type="NCBI Taxonomy" id="69332"/>
    <lineage>
        <taxon>Eukaryota</taxon>
        <taxon>Viridiplantae</taxon>
        <taxon>Streptophyta</taxon>
        <taxon>Charophyceae</taxon>
        <taxon>Charales</taxon>
        <taxon>Characeae</taxon>
        <taxon>Chara</taxon>
    </lineage>
</organism>
<name>A0A388KAM3_CHABU</name>
<dbReference type="EMBL" id="BFEA01000082">
    <property type="protein sequence ID" value="GBG67077.1"/>
    <property type="molecule type" value="Genomic_DNA"/>
</dbReference>
<feature type="compositionally biased region" description="Acidic residues" evidence="1">
    <location>
        <begin position="371"/>
        <end position="390"/>
    </location>
</feature>
<evidence type="ECO:0000313" key="4">
    <source>
        <dbReference type="Proteomes" id="UP000265515"/>
    </source>
</evidence>
<sequence length="465" mass="52679">MVRKKLQEKIKINTTDLMKWFAGTINPPVCFSKCVRGRARLVEELKGAPEAEYIHLHTYCRVVRETNPGSIIELECNGNVFVRIFFAFVASVNGFAHCRPLLVLDGAHIRGKYKCCLLRATARDANDQCFPVTYAVVDAENEKNWKRFLVLLKRVCDAAHVPHNMITIMSDRDKGLIPAVSEEFGDDRHAYCVRHVSDNLLKSLRVNKEQAKMLLEAARSTSKIVFDYYMQRVEDFSKDKNIAEKIFEKAGKRHWGGPHFLSPRYGKVTSQVSESTNNRFLKARGMPPIPLIEETPGPAGGVRPCDVPIACDVTRERVGPTRPQRHEQFGDEHDNLGVFGATISDFKGLQHAAHEHEGFLEDEGVAGNDGGDSEDDDDEEDSGREDDERDGEGNKDDEGENAAEKGMSGGRMMRARIRERKKRERKRMRSEIRRMWTSSGKGTWRSNNGAARRMTTTKGRRRSVR</sequence>
<evidence type="ECO:0000259" key="2">
    <source>
        <dbReference type="Pfam" id="PF10551"/>
    </source>
</evidence>
<feature type="domain" description="MULE transposase" evidence="2">
    <location>
        <begin position="102"/>
        <end position="199"/>
    </location>
</feature>
<evidence type="ECO:0000256" key="1">
    <source>
        <dbReference type="SAM" id="MobiDB-lite"/>
    </source>
</evidence>
<dbReference type="AlphaFoldDB" id="A0A388KAM3"/>